<protein>
    <recommendedName>
        <fullName evidence="2">DUF4124 domain-containing protein</fullName>
    </recommendedName>
</protein>
<dbReference type="RefSeq" id="WP_070073746.1">
    <property type="nucleotide sequence ID" value="NZ_CP017448.1"/>
</dbReference>
<dbReference type="EMBL" id="CP017448">
    <property type="protein sequence ID" value="AOV18216.1"/>
    <property type="molecule type" value="Genomic_DNA"/>
</dbReference>
<keyword evidence="1" id="KW-0732">Signal</keyword>
<dbReference type="Pfam" id="PF13511">
    <property type="entry name" value="DUF4124"/>
    <property type="match status" value="1"/>
</dbReference>
<evidence type="ECO:0000256" key="1">
    <source>
        <dbReference type="SAM" id="SignalP"/>
    </source>
</evidence>
<gene>
    <name evidence="3" type="ORF">BJI67_15135</name>
</gene>
<accession>A0A1D8KB89</accession>
<dbReference type="Proteomes" id="UP000095342">
    <property type="component" value="Chromosome"/>
</dbReference>
<proteinExistence type="predicted"/>
<feature type="signal peptide" evidence="1">
    <location>
        <begin position="1"/>
        <end position="20"/>
    </location>
</feature>
<reference evidence="3 4" key="1">
    <citation type="submission" date="2016-09" db="EMBL/GenBank/DDBJ databases">
        <title>Acidihalobacter prosperus V6 (DSM14174).</title>
        <authorList>
            <person name="Khaleque H.N."/>
            <person name="Ramsay J.P."/>
            <person name="Murphy R.J.T."/>
            <person name="Kaksonen A.H."/>
            <person name="Boxall N.J."/>
            <person name="Watkin E.L.J."/>
        </authorList>
    </citation>
    <scope>NUCLEOTIDE SEQUENCE [LARGE SCALE GENOMIC DNA]</scope>
    <source>
        <strain evidence="3 4">V6</strain>
    </source>
</reference>
<keyword evidence="4" id="KW-1185">Reference proteome</keyword>
<feature type="chain" id="PRO_5009109831" description="DUF4124 domain-containing protein" evidence="1">
    <location>
        <begin position="21"/>
        <end position="176"/>
    </location>
</feature>
<dbReference type="KEGG" id="aaeo:BJI67_15135"/>
<organism evidence="3 4">
    <name type="scientific">Acidihalobacter aeolianus</name>
    <dbReference type="NCBI Taxonomy" id="2792603"/>
    <lineage>
        <taxon>Bacteria</taxon>
        <taxon>Pseudomonadati</taxon>
        <taxon>Pseudomonadota</taxon>
        <taxon>Gammaproteobacteria</taxon>
        <taxon>Chromatiales</taxon>
        <taxon>Ectothiorhodospiraceae</taxon>
        <taxon>Acidihalobacter</taxon>
    </lineage>
</organism>
<sequence length="176" mass="19571">MLLGLSLLTVTLAFSSVAQAAIYRWRDANGMVHYDQSLPDAAVSRGYEVINDAGEVVRRVPPPPTAAQRAQEKAEAAKAAQTMAKKEARERRDRILLDTFSSVGDIKHMRDERIDALDVQIELARDRVKQLKGSGAAARASADASLQDLLRQREQTRLEFEADIKRFRELKGQTAP</sequence>
<evidence type="ECO:0000313" key="3">
    <source>
        <dbReference type="EMBL" id="AOV18216.1"/>
    </source>
</evidence>
<feature type="domain" description="DUF4124" evidence="2">
    <location>
        <begin position="11"/>
        <end position="74"/>
    </location>
</feature>
<dbReference type="InterPro" id="IPR025392">
    <property type="entry name" value="DUF4124"/>
</dbReference>
<evidence type="ECO:0000259" key="2">
    <source>
        <dbReference type="Pfam" id="PF13511"/>
    </source>
</evidence>
<dbReference type="AlphaFoldDB" id="A0A1D8KB89"/>
<evidence type="ECO:0000313" key="4">
    <source>
        <dbReference type="Proteomes" id="UP000095342"/>
    </source>
</evidence>
<name>A0A1D8KB89_9GAMM</name>